<reference evidence="1 2" key="1">
    <citation type="submission" date="2014-06" db="EMBL/GenBank/DDBJ databases">
        <title>Evolutionary Origins and Diversification of the Mycorrhizal Mutualists.</title>
        <authorList>
            <consortium name="DOE Joint Genome Institute"/>
            <consortium name="Mycorrhizal Genomics Consortium"/>
            <person name="Kohler A."/>
            <person name="Kuo A."/>
            <person name="Nagy L.G."/>
            <person name="Floudas D."/>
            <person name="Copeland A."/>
            <person name="Barry K.W."/>
            <person name="Cichocki N."/>
            <person name="Veneault-Fourrey C."/>
            <person name="LaButti K."/>
            <person name="Lindquist E.A."/>
            <person name="Lipzen A."/>
            <person name="Lundell T."/>
            <person name="Morin E."/>
            <person name="Murat C."/>
            <person name="Riley R."/>
            <person name="Ohm R."/>
            <person name="Sun H."/>
            <person name="Tunlid A."/>
            <person name="Henrissat B."/>
            <person name="Grigoriev I.V."/>
            <person name="Hibbett D.S."/>
            <person name="Martin F."/>
        </authorList>
    </citation>
    <scope>NUCLEOTIDE SEQUENCE [LARGE SCALE GENOMIC DNA]</scope>
    <source>
        <strain evidence="1 2">SS14</strain>
    </source>
</reference>
<dbReference type="HOGENOM" id="CLU_1653260_0_0_1"/>
<dbReference type="Proteomes" id="UP000054279">
    <property type="component" value="Unassembled WGS sequence"/>
</dbReference>
<organism evidence="1 2">
    <name type="scientific">Sphaerobolus stellatus (strain SS14)</name>
    <dbReference type="NCBI Taxonomy" id="990650"/>
    <lineage>
        <taxon>Eukaryota</taxon>
        <taxon>Fungi</taxon>
        <taxon>Dikarya</taxon>
        <taxon>Basidiomycota</taxon>
        <taxon>Agaricomycotina</taxon>
        <taxon>Agaricomycetes</taxon>
        <taxon>Phallomycetidae</taxon>
        <taxon>Geastrales</taxon>
        <taxon>Sphaerobolaceae</taxon>
        <taxon>Sphaerobolus</taxon>
    </lineage>
</organism>
<name>A0A0C9U5A4_SPHS4</name>
<evidence type="ECO:0000313" key="1">
    <source>
        <dbReference type="EMBL" id="KIJ38178.1"/>
    </source>
</evidence>
<accession>A0A0C9U5A4</accession>
<dbReference type="AlphaFoldDB" id="A0A0C9U5A4"/>
<protein>
    <submittedName>
        <fullName evidence="1">Uncharacterized protein</fullName>
    </submittedName>
</protein>
<sequence>MPKIVDNVLTFDPNTLGGFNIELQSCSGDSIEGSNGAYAHMSYVFFAIYVSDNLVAPTGDCLIAGANSSVVGADCSTVDSTTTIKWKLASGFLFRAGETTADCPSGLYGYVVSNSTGLPDGVTAPITLACSSDATQTVFPFTVLIQRDRKRMEYQRGAFM</sequence>
<dbReference type="EMBL" id="KN837162">
    <property type="protein sequence ID" value="KIJ38178.1"/>
    <property type="molecule type" value="Genomic_DNA"/>
</dbReference>
<keyword evidence="2" id="KW-1185">Reference proteome</keyword>
<evidence type="ECO:0000313" key="2">
    <source>
        <dbReference type="Proteomes" id="UP000054279"/>
    </source>
</evidence>
<proteinExistence type="predicted"/>
<gene>
    <name evidence="1" type="ORF">M422DRAFT_50094</name>
</gene>